<dbReference type="GO" id="GO:0005576">
    <property type="term" value="C:extracellular region"/>
    <property type="evidence" value="ECO:0007669"/>
    <property type="project" value="UniProtKB-SubCell"/>
</dbReference>
<dbReference type="PANTHER" id="PTHR30033:SF1">
    <property type="entry name" value="FLAGELLAR HOOK-ASSOCIATED PROTEIN 1"/>
    <property type="match status" value="1"/>
</dbReference>
<dbReference type="AlphaFoldDB" id="A0A2K9MH89"/>
<keyword evidence="5" id="KW-0964">Secreted</keyword>
<feature type="domain" description="Flagellar basal-body/hook protein C-terminal" evidence="8">
    <location>
        <begin position="441"/>
        <end position="485"/>
    </location>
</feature>
<proteinExistence type="inferred from homology"/>
<evidence type="ECO:0000256" key="4">
    <source>
        <dbReference type="ARBA" id="ARBA00016244"/>
    </source>
</evidence>
<feature type="domain" description="Flagellar basal body rod protein N-terminal" evidence="7">
    <location>
        <begin position="7"/>
        <end position="36"/>
    </location>
</feature>
<dbReference type="NCBIfam" id="TIGR02492">
    <property type="entry name" value="flgK_ends"/>
    <property type="match status" value="1"/>
</dbReference>
<dbReference type="Pfam" id="PF00460">
    <property type="entry name" value="Flg_bb_rod"/>
    <property type="match status" value="1"/>
</dbReference>
<evidence type="ECO:0000259" key="8">
    <source>
        <dbReference type="Pfam" id="PF06429"/>
    </source>
</evidence>
<evidence type="ECO:0000259" key="7">
    <source>
        <dbReference type="Pfam" id="PF00460"/>
    </source>
</evidence>
<name>A0A2K9MH89_9RHOB</name>
<dbReference type="PANTHER" id="PTHR30033">
    <property type="entry name" value="FLAGELLAR HOOK-ASSOCIATED PROTEIN 1"/>
    <property type="match status" value="1"/>
</dbReference>
<keyword evidence="6" id="KW-0975">Bacterial flagellum</keyword>
<gene>
    <name evidence="10" type="ORF">CYR75_12620</name>
</gene>
<comment type="subcellular location">
    <subcellularLocation>
        <location evidence="1">Bacterial flagellum basal body</location>
    </subcellularLocation>
    <subcellularLocation>
        <location evidence="2">Secreted</location>
    </subcellularLocation>
</comment>
<dbReference type="GO" id="GO:0009425">
    <property type="term" value="C:bacterial-type flagellum basal body"/>
    <property type="evidence" value="ECO:0007669"/>
    <property type="project" value="UniProtKB-SubCell"/>
</dbReference>
<dbReference type="RefSeq" id="WP_101500356.1">
    <property type="nucleotide sequence ID" value="NZ_CP025583.1"/>
</dbReference>
<dbReference type="InterPro" id="IPR053927">
    <property type="entry name" value="FlgK_helical"/>
</dbReference>
<protein>
    <recommendedName>
        <fullName evidence="4">Flagellar hook-associated protein 1</fullName>
    </recommendedName>
</protein>
<dbReference type="EMBL" id="CP025583">
    <property type="protein sequence ID" value="AUM75011.1"/>
    <property type="molecule type" value="Genomic_DNA"/>
</dbReference>
<evidence type="ECO:0000313" key="10">
    <source>
        <dbReference type="EMBL" id="AUM75011.1"/>
    </source>
</evidence>
<feature type="domain" description="Flagellar hook-associated protein FlgK helical" evidence="9">
    <location>
        <begin position="101"/>
        <end position="312"/>
    </location>
</feature>
<dbReference type="InterPro" id="IPR001444">
    <property type="entry name" value="Flag_bb_rod_N"/>
</dbReference>
<keyword evidence="10" id="KW-0966">Cell projection</keyword>
<evidence type="ECO:0000313" key="11">
    <source>
        <dbReference type="Proteomes" id="UP000234882"/>
    </source>
</evidence>
<dbReference type="GO" id="GO:0005198">
    <property type="term" value="F:structural molecule activity"/>
    <property type="evidence" value="ECO:0007669"/>
    <property type="project" value="InterPro"/>
</dbReference>
<keyword evidence="10" id="KW-0969">Cilium</keyword>
<dbReference type="Proteomes" id="UP000234882">
    <property type="component" value="Chromosome"/>
</dbReference>
<evidence type="ECO:0000256" key="1">
    <source>
        <dbReference type="ARBA" id="ARBA00004117"/>
    </source>
</evidence>
<evidence type="ECO:0000256" key="5">
    <source>
        <dbReference type="ARBA" id="ARBA00022525"/>
    </source>
</evidence>
<dbReference type="Pfam" id="PF06429">
    <property type="entry name" value="Flg_bbr_C"/>
    <property type="match status" value="1"/>
</dbReference>
<accession>A0A2K9MH89</accession>
<organism evidence="10 11">
    <name type="scientific">Paracoccus jeotgali</name>
    <dbReference type="NCBI Taxonomy" id="2065379"/>
    <lineage>
        <taxon>Bacteria</taxon>
        <taxon>Pseudomonadati</taxon>
        <taxon>Pseudomonadota</taxon>
        <taxon>Alphaproteobacteria</taxon>
        <taxon>Rhodobacterales</taxon>
        <taxon>Paracoccaceae</taxon>
        <taxon>Paracoccus</taxon>
    </lineage>
</organism>
<dbReference type="GO" id="GO:0044780">
    <property type="term" value="P:bacterial-type flagellum assembly"/>
    <property type="evidence" value="ECO:0007669"/>
    <property type="project" value="InterPro"/>
</dbReference>
<dbReference type="Pfam" id="PF22638">
    <property type="entry name" value="FlgK_D1"/>
    <property type="match status" value="1"/>
</dbReference>
<dbReference type="InterPro" id="IPR002371">
    <property type="entry name" value="FlgK"/>
</dbReference>
<dbReference type="OrthoDB" id="7181295at2"/>
<dbReference type="GO" id="GO:0009424">
    <property type="term" value="C:bacterial-type flagellum hook"/>
    <property type="evidence" value="ECO:0007669"/>
    <property type="project" value="InterPro"/>
</dbReference>
<dbReference type="KEGG" id="paru:CYR75_12620"/>
<keyword evidence="11" id="KW-1185">Reference proteome</keyword>
<evidence type="ECO:0000256" key="3">
    <source>
        <dbReference type="ARBA" id="ARBA00009677"/>
    </source>
</evidence>
<evidence type="ECO:0000256" key="6">
    <source>
        <dbReference type="ARBA" id="ARBA00023143"/>
    </source>
</evidence>
<evidence type="ECO:0000259" key="9">
    <source>
        <dbReference type="Pfam" id="PF22638"/>
    </source>
</evidence>
<keyword evidence="10" id="KW-0282">Flagellum</keyword>
<reference evidence="11" key="1">
    <citation type="submission" date="2017-12" db="EMBL/GenBank/DDBJ databases">
        <title>Genomic analysis of Paracoccus sp. CBA4604.</title>
        <authorList>
            <person name="Roh S.W."/>
            <person name="Kim J.Y."/>
            <person name="Kim J.S."/>
        </authorList>
    </citation>
    <scope>NUCLEOTIDE SEQUENCE [LARGE SCALE GENOMIC DNA]</scope>
    <source>
        <strain evidence="11">CBA4604</strain>
    </source>
</reference>
<comment type="similarity">
    <text evidence="3">Belongs to the flagella basal body rod proteins family.</text>
</comment>
<evidence type="ECO:0000256" key="2">
    <source>
        <dbReference type="ARBA" id="ARBA00004613"/>
    </source>
</evidence>
<dbReference type="InterPro" id="IPR010930">
    <property type="entry name" value="Flg_bb/hook_C_dom"/>
</dbReference>
<sequence length="485" mass="50845">MSIANALNNAVSGLTAAARGTEVVSSNLANALTPGYGRRELELSPRVNAGNGGGVQIASVQRIVSNAVLADFRHSSAALGQSSAHHAFFAKLEASIGLPGETGSLTTLMSDLSSALTSAASRPDSEIRLQGVVDAAGDIAGKLRTISDSIQDSRSSADRQIAAQVKSLNDDLSEVARLNQKIIAERANGRDDSSLNDARQAVIDRIAQIVPIRELPRENGRVAIFTAGGLALLDSNKPLSFGFQPTGKLTPEIDESSALLGRLSIDGEIASATQLNQLSGGSLIEQFRIRDEYGPAAQARVDAIARELHDRFADPTVDPSILAGAPGLFTDAGTSLDPSKEQGLAARLRLNANIDPRQGGELWRVRDGVNALAPGEVGNSIIITGLATGMDEARPYASGQAAISSGNLHGLAAAVITETGTSRLRSEARKTHDASLHDSLQGALFADAVDSDREMEMLLQLEKAYAANAKVIQAVNEMLDNILRI</sequence>